<feature type="transmembrane region" description="Helical" evidence="12">
    <location>
        <begin position="6"/>
        <end position="34"/>
    </location>
</feature>
<evidence type="ECO:0000313" key="14">
    <source>
        <dbReference type="Proteomes" id="UP000046393"/>
    </source>
</evidence>
<dbReference type="InterPro" id="IPR013087">
    <property type="entry name" value="Znf_C2H2_type"/>
</dbReference>
<evidence type="ECO:0000256" key="3">
    <source>
        <dbReference type="ARBA" id="ARBA00022723"/>
    </source>
</evidence>
<keyword evidence="14" id="KW-1185">Reference proteome</keyword>
<dbReference type="PANTHER" id="PTHR24403">
    <property type="entry name" value="ZINC FINGER PROTEIN"/>
    <property type="match status" value="1"/>
</dbReference>
<evidence type="ECO:0000256" key="11">
    <source>
        <dbReference type="PROSITE-ProRule" id="PRU00042"/>
    </source>
</evidence>
<dbReference type="WBParaSite" id="SMUV_0000489601-mRNA-1">
    <property type="protein sequence ID" value="SMUV_0000489601-mRNA-1"/>
    <property type="gene ID" value="SMUV_0000489601"/>
</dbReference>
<protein>
    <submittedName>
        <fullName evidence="15">C2H2-type domain-containing protein</fullName>
    </submittedName>
</protein>
<keyword evidence="12" id="KW-1133">Transmembrane helix</keyword>
<sequence length="171" mass="20007">MSLSIWFVLIHFNFIRLLHNLLHSFCFLFFFCFLEDKKFKCDHCGKLFSQKSSMRQHMKSHLLGELSLYKCELCGAQFSQAGNLRRHITSLHPVNVSSRSVFRCPCCTCVFGSIQPLQVHMGKRHSESKAFKIFLSLVKSLVLDFCFFFSYLLLFFSPNLEVDLMLLFSYC</sequence>
<evidence type="ECO:0000313" key="15">
    <source>
        <dbReference type="WBParaSite" id="SMUV_0000489601-mRNA-1"/>
    </source>
</evidence>
<comment type="subcellular location">
    <subcellularLocation>
        <location evidence="1">Nucleus</location>
    </subcellularLocation>
</comment>
<dbReference type="Pfam" id="PF13912">
    <property type="entry name" value="zf-C2H2_6"/>
    <property type="match status" value="1"/>
</dbReference>
<dbReference type="InterPro" id="IPR050688">
    <property type="entry name" value="Zinc_finger/UBP_domain"/>
</dbReference>
<evidence type="ECO:0000256" key="9">
    <source>
        <dbReference type="ARBA" id="ARBA00023163"/>
    </source>
</evidence>
<evidence type="ECO:0000256" key="1">
    <source>
        <dbReference type="ARBA" id="ARBA00004123"/>
    </source>
</evidence>
<dbReference type="GO" id="GO:0003677">
    <property type="term" value="F:DNA binding"/>
    <property type="evidence" value="ECO:0007669"/>
    <property type="project" value="UniProtKB-KW"/>
</dbReference>
<evidence type="ECO:0000256" key="10">
    <source>
        <dbReference type="ARBA" id="ARBA00023242"/>
    </source>
</evidence>
<keyword evidence="5 11" id="KW-0863">Zinc-finger</keyword>
<dbReference type="PROSITE" id="PS50157">
    <property type="entry name" value="ZINC_FINGER_C2H2_2"/>
    <property type="match status" value="3"/>
</dbReference>
<evidence type="ECO:0000256" key="6">
    <source>
        <dbReference type="ARBA" id="ARBA00022833"/>
    </source>
</evidence>
<evidence type="ECO:0000259" key="13">
    <source>
        <dbReference type="PROSITE" id="PS50157"/>
    </source>
</evidence>
<evidence type="ECO:0000256" key="4">
    <source>
        <dbReference type="ARBA" id="ARBA00022737"/>
    </source>
</evidence>
<keyword evidence="8" id="KW-0238">DNA-binding</keyword>
<name>A0A0N5AK86_9BILA</name>
<evidence type="ECO:0000256" key="8">
    <source>
        <dbReference type="ARBA" id="ARBA00023125"/>
    </source>
</evidence>
<keyword evidence="10" id="KW-0539">Nucleus</keyword>
<dbReference type="Gene3D" id="3.30.160.60">
    <property type="entry name" value="Classic Zinc Finger"/>
    <property type="match status" value="2"/>
</dbReference>
<dbReference type="SUPFAM" id="SSF57667">
    <property type="entry name" value="beta-beta-alpha zinc fingers"/>
    <property type="match status" value="1"/>
</dbReference>
<evidence type="ECO:0000256" key="2">
    <source>
        <dbReference type="ARBA" id="ARBA00006991"/>
    </source>
</evidence>
<dbReference type="FunFam" id="3.30.160.60:FF:001156">
    <property type="entry name" value="Zinc finger protein 407"/>
    <property type="match status" value="1"/>
</dbReference>
<keyword evidence="12" id="KW-0812">Transmembrane</keyword>
<dbReference type="GO" id="GO:0008270">
    <property type="term" value="F:zinc ion binding"/>
    <property type="evidence" value="ECO:0007669"/>
    <property type="project" value="UniProtKB-KW"/>
</dbReference>
<keyword evidence="3" id="KW-0479">Metal-binding</keyword>
<keyword evidence="12" id="KW-0472">Membrane</keyword>
<feature type="domain" description="C2H2-type" evidence="13">
    <location>
        <begin position="102"/>
        <end position="130"/>
    </location>
</feature>
<organism evidence="14 15">
    <name type="scientific">Syphacia muris</name>
    <dbReference type="NCBI Taxonomy" id="451379"/>
    <lineage>
        <taxon>Eukaryota</taxon>
        <taxon>Metazoa</taxon>
        <taxon>Ecdysozoa</taxon>
        <taxon>Nematoda</taxon>
        <taxon>Chromadorea</taxon>
        <taxon>Rhabditida</taxon>
        <taxon>Spirurina</taxon>
        <taxon>Oxyuridomorpha</taxon>
        <taxon>Oxyuroidea</taxon>
        <taxon>Oxyuridae</taxon>
        <taxon>Syphacia</taxon>
    </lineage>
</organism>
<dbReference type="PROSITE" id="PS00028">
    <property type="entry name" value="ZINC_FINGER_C2H2_1"/>
    <property type="match status" value="3"/>
</dbReference>
<dbReference type="PANTHER" id="PTHR24403:SF107">
    <property type="entry name" value="ZINC FINGER PROTEIN 521"/>
    <property type="match status" value="1"/>
</dbReference>
<dbReference type="STRING" id="451379.A0A0N5AK86"/>
<dbReference type="Pfam" id="PF00096">
    <property type="entry name" value="zf-C2H2"/>
    <property type="match status" value="2"/>
</dbReference>
<dbReference type="Proteomes" id="UP000046393">
    <property type="component" value="Unplaced"/>
</dbReference>
<keyword evidence="7" id="KW-0805">Transcription regulation</keyword>
<dbReference type="AlphaFoldDB" id="A0A0N5AK86"/>
<keyword evidence="4" id="KW-0677">Repeat</keyword>
<evidence type="ECO:0000256" key="12">
    <source>
        <dbReference type="SAM" id="Phobius"/>
    </source>
</evidence>
<reference evidence="15" key="1">
    <citation type="submission" date="2017-02" db="UniProtKB">
        <authorList>
            <consortium name="WormBaseParasite"/>
        </authorList>
    </citation>
    <scope>IDENTIFICATION</scope>
</reference>
<dbReference type="SMART" id="SM00355">
    <property type="entry name" value="ZnF_C2H2"/>
    <property type="match status" value="3"/>
</dbReference>
<evidence type="ECO:0000256" key="5">
    <source>
        <dbReference type="ARBA" id="ARBA00022771"/>
    </source>
</evidence>
<accession>A0A0N5AK86</accession>
<comment type="similarity">
    <text evidence="2">Belongs to the krueppel C2H2-type zinc-finger protein family.</text>
</comment>
<dbReference type="GO" id="GO:0045944">
    <property type="term" value="P:positive regulation of transcription by RNA polymerase II"/>
    <property type="evidence" value="ECO:0007669"/>
    <property type="project" value="TreeGrafter"/>
</dbReference>
<feature type="domain" description="C2H2-type" evidence="13">
    <location>
        <begin position="69"/>
        <end position="92"/>
    </location>
</feature>
<dbReference type="InterPro" id="IPR036236">
    <property type="entry name" value="Znf_C2H2_sf"/>
</dbReference>
<proteinExistence type="inferred from homology"/>
<feature type="domain" description="C2H2-type" evidence="13">
    <location>
        <begin position="39"/>
        <end position="61"/>
    </location>
</feature>
<keyword evidence="9" id="KW-0804">Transcription</keyword>
<keyword evidence="6" id="KW-0862">Zinc</keyword>
<feature type="transmembrane region" description="Helical" evidence="12">
    <location>
        <begin position="133"/>
        <end position="156"/>
    </location>
</feature>
<dbReference type="GO" id="GO:0005634">
    <property type="term" value="C:nucleus"/>
    <property type="evidence" value="ECO:0007669"/>
    <property type="project" value="UniProtKB-SubCell"/>
</dbReference>
<evidence type="ECO:0000256" key="7">
    <source>
        <dbReference type="ARBA" id="ARBA00023015"/>
    </source>
</evidence>